<name>A0A4Y2EZB2_ARAVE</name>
<feature type="region of interest" description="Disordered" evidence="1">
    <location>
        <begin position="43"/>
        <end position="81"/>
    </location>
</feature>
<accession>A0A4Y2EZB2</accession>
<feature type="compositionally biased region" description="Polar residues" evidence="1">
    <location>
        <begin position="64"/>
        <end position="75"/>
    </location>
</feature>
<evidence type="ECO:0000256" key="1">
    <source>
        <dbReference type="SAM" id="MobiDB-lite"/>
    </source>
</evidence>
<dbReference type="AlphaFoldDB" id="A0A4Y2EZB2"/>
<dbReference type="Proteomes" id="UP000499080">
    <property type="component" value="Unassembled WGS sequence"/>
</dbReference>
<comment type="caution">
    <text evidence="2">The sequence shown here is derived from an EMBL/GenBank/DDBJ whole genome shotgun (WGS) entry which is preliminary data.</text>
</comment>
<organism evidence="2 3">
    <name type="scientific">Araneus ventricosus</name>
    <name type="common">Orbweaver spider</name>
    <name type="synonym">Epeira ventricosa</name>
    <dbReference type="NCBI Taxonomy" id="182803"/>
    <lineage>
        <taxon>Eukaryota</taxon>
        <taxon>Metazoa</taxon>
        <taxon>Ecdysozoa</taxon>
        <taxon>Arthropoda</taxon>
        <taxon>Chelicerata</taxon>
        <taxon>Arachnida</taxon>
        <taxon>Araneae</taxon>
        <taxon>Araneomorphae</taxon>
        <taxon>Entelegynae</taxon>
        <taxon>Araneoidea</taxon>
        <taxon>Araneidae</taxon>
        <taxon>Araneus</taxon>
    </lineage>
</organism>
<protein>
    <submittedName>
        <fullName evidence="2">Uncharacterized protein</fullName>
    </submittedName>
</protein>
<dbReference type="EMBL" id="BGPR01000731">
    <property type="protein sequence ID" value="GBM33356.1"/>
    <property type="molecule type" value="Genomic_DNA"/>
</dbReference>
<feature type="compositionally biased region" description="Basic and acidic residues" evidence="1">
    <location>
        <begin position="43"/>
        <end position="63"/>
    </location>
</feature>
<dbReference type="OrthoDB" id="6420729at2759"/>
<keyword evidence="3" id="KW-1185">Reference proteome</keyword>
<reference evidence="2 3" key="1">
    <citation type="journal article" date="2019" name="Sci. Rep.">
        <title>Orb-weaving spider Araneus ventricosus genome elucidates the spidroin gene catalogue.</title>
        <authorList>
            <person name="Kono N."/>
            <person name="Nakamura H."/>
            <person name="Ohtoshi R."/>
            <person name="Moran D.A.P."/>
            <person name="Shinohara A."/>
            <person name="Yoshida Y."/>
            <person name="Fujiwara M."/>
            <person name="Mori M."/>
            <person name="Tomita M."/>
            <person name="Arakawa K."/>
        </authorList>
    </citation>
    <scope>NUCLEOTIDE SEQUENCE [LARGE SCALE GENOMIC DNA]</scope>
</reference>
<evidence type="ECO:0000313" key="2">
    <source>
        <dbReference type="EMBL" id="GBM33356.1"/>
    </source>
</evidence>
<evidence type="ECO:0000313" key="3">
    <source>
        <dbReference type="Proteomes" id="UP000499080"/>
    </source>
</evidence>
<gene>
    <name evidence="2" type="ORF">AVEN_194958_1</name>
</gene>
<proteinExistence type="predicted"/>
<sequence>MNILIKHWRLWIEKADFIAKLVAEHSPYINWIASEDVLSHMKHDSEKRTSGNYRDSKYLKNLEKSQTSDPSSNGQRTEEKT</sequence>